<feature type="active site" description="Charge relay system" evidence="7">
    <location>
        <position position="29"/>
    </location>
</feature>
<evidence type="ECO:0000256" key="4">
    <source>
        <dbReference type="ARBA" id="ARBA00022801"/>
    </source>
</evidence>
<keyword evidence="10" id="KW-1185">Reference proteome</keyword>
<evidence type="ECO:0000313" key="9">
    <source>
        <dbReference type="EMBL" id="PZL75257.1"/>
    </source>
</evidence>
<dbReference type="AlphaFoldDB" id="A0A2W3ZFG9"/>
<sequence>MNVLEFLTPHLHLIKVRFMSHQTVLTAAHVVKRIMENPTKATNYVISGRNGATLPYGKFKIKQVHIPQRYLDKVDLDHDIAVLTLEENNGHSIGDVVKQNPMVLTNTVSIGNTISSMGYPGDKPFGTMWESKGKIIRQSTNRIDHDIDTVGGQSGSPIFNENHEIIAVHVSGGKYNNSSVKLNTEHIEFVLKYISDTSN</sequence>
<dbReference type="InterPro" id="IPR008256">
    <property type="entry name" value="Peptidase_S1B"/>
</dbReference>
<dbReference type="PROSITE" id="PS00673">
    <property type="entry name" value="V8_SER"/>
    <property type="match status" value="1"/>
</dbReference>
<dbReference type="InterPro" id="IPR009003">
    <property type="entry name" value="Peptidase_S1_PA"/>
</dbReference>
<dbReference type="EMBL" id="PIEU01000046">
    <property type="protein sequence ID" value="PZL75257.1"/>
    <property type="molecule type" value="Genomic_DNA"/>
</dbReference>
<comment type="similarity">
    <text evidence="1 8">Belongs to the peptidase S1B family.</text>
</comment>
<evidence type="ECO:0000256" key="5">
    <source>
        <dbReference type="ARBA" id="ARBA00022825"/>
    </source>
</evidence>
<dbReference type="PANTHER" id="PTHR15462:SF8">
    <property type="entry name" value="SERINE PROTEASE"/>
    <property type="match status" value="1"/>
</dbReference>
<feature type="active site" description="Charge relay system" evidence="7">
    <location>
        <position position="79"/>
    </location>
</feature>
<dbReference type="PANTHER" id="PTHR15462">
    <property type="entry name" value="SERINE PROTEASE"/>
    <property type="match status" value="1"/>
</dbReference>
<dbReference type="InterPro" id="IPR050966">
    <property type="entry name" value="Glutamyl_endopeptidase"/>
</dbReference>
<evidence type="ECO:0000256" key="1">
    <source>
        <dbReference type="ARBA" id="ARBA00008764"/>
    </source>
</evidence>
<dbReference type="GO" id="GO:0006508">
    <property type="term" value="P:proteolysis"/>
    <property type="evidence" value="ECO:0007669"/>
    <property type="project" value="UniProtKB-KW"/>
</dbReference>
<dbReference type="InterPro" id="IPR043504">
    <property type="entry name" value="Peptidase_S1_PA_chymotrypsin"/>
</dbReference>
<evidence type="ECO:0000256" key="3">
    <source>
        <dbReference type="ARBA" id="ARBA00022729"/>
    </source>
</evidence>
<keyword evidence="2 8" id="KW-0645">Protease</keyword>
<proteinExistence type="inferred from homology"/>
<dbReference type="InterPro" id="IPR000126">
    <property type="entry name" value="V8_ser_AS"/>
</dbReference>
<comment type="caution">
    <text evidence="9">The sequence shown here is derived from an EMBL/GenBank/DDBJ whole genome shotgun (WGS) entry which is preliminary data.</text>
</comment>
<evidence type="ECO:0000256" key="8">
    <source>
        <dbReference type="RuleBase" id="RU004296"/>
    </source>
</evidence>
<gene>
    <name evidence="9" type="ORF">CI088_05875</name>
</gene>
<dbReference type="GO" id="GO:0004252">
    <property type="term" value="F:serine-type endopeptidase activity"/>
    <property type="evidence" value="ECO:0007669"/>
    <property type="project" value="InterPro"/>
</dbReference>
<dbReference type="PRINTS" id="PR01774">
    <property type="entry name" value="EXFOLTOXIN"/>
</dbReference>
<dbReference type="Pfam" id="PF13365">
    <property type="entry name" value="Trypsin_2"/>
    <property type="match status" value="1"/>
</dbReference>
<evidence type="ECO:0000256" key="2">
    <source>
        <dbReference type="ARBA" id="ARBA00022670"/>
    </source>
</evidence>
<name>A0A2W3ZFG9_9ENTE</name>
<feature type="active site" description="Charge relay system" evidence="7">
    <location>
        <position position="154"/>
    </location>
</feature>
<dbReference type="PRINTS" id="PR00839">
    <property type="entry name" value="V8PROTEASE"/>
</dbReference>
<evidence type="ECO:0000256" key="6">
    <source>
        <dbReference type="ARBA" id="ARBA00023026"/>
    </source>
</evidence>
<dbReference type="SUPFAM" id="SSF50494">
    <property type="entry name" value="Trypsin-like serine proteases"/>
    <property type="match status" value="1"/>
</dbReference>
<protein>
    <recommendedName>
        <fullName evidence="8">Serine protease</fullName>
        <ecNumber evidence="8">3.4.21.-</ecNumber>
    </recommendedName>
</protein>
<dbReference type="InterPro" id="IPR008353">
    <property type="entry name" value="Peptidase_S1B_tx"/>
</dbReference>
<keyword evidence="5 8" id="KW-0720">Serine protease</keyword>
<dbReference type="EC" id="3.4.21.-" evidence="8"/>
<evidence type="ECO:0000256" key="7">
    <source>
        <dbReference type="PIRSR" id="PIRSR608256-1"/>
    </source>
</evidence>
<evidence type="ECO:0000313" key="10">
    <source>
        <dbReference type="Proteomes" id="UP000249828"/>
    </source>
</evidence>
<dbReference type="STRING" id="1077675.BCR22_13070"/>
<accession>A0A2W3ZFG9</accession>
<organism evidence="9 10">
    <name type="scientific">Enterococcus plantarum</name>
    <dbReference type="NCBI Taxonomy" id="1077675"/>
    <lineage>
        <taxon>Bacteria</taxon>
        <taxon>Bacillati</taxon>
        <taxon>Bacillota</taxon>
        <taxon>Bacilli</taxon>
        <taxon>Lactobacillales</taxon>
        <taxon>Enterococcaceae</taxon>
        <taxon>Enterococcus</taxon>
    </lineage>
</organism>
<keyword evidence="3" id="KW-0732">Signal</keyword>
<reference evidence="9 10" key="1">
    <citation type="submission" date="2017-11" db="EMBL/GenBank/DDBJ databases">
        <title>Draft genome sequence of Enterococcus plantarum TRW2 strain isolated from lettuce.</title>
        <authorList>
            <person name="Kim E.B."/>
            <person name="Marco M.L."/>
            <person name="Williams T.R."/>
            <person name="You I.H."/>
        </authorList>
    </citation>
    <scope>NUCLEOTIDE SEQUENCE [LARGE SCALE GENOMIC DNA]</scope>
    <source>
        <strain evidence="9 10">TRW2</strain>
    </source>
</reference>
<keyword evidence="6" id="KW-0843">Virulence</keyword>
<dbReference type="Gene3D" id="2.40.10.10">
    <property type="entry name" value="Trypsin-like serine proteases"/>
    <property type="match status" value="2"/>
</dbReference>
<keyword evidence="4 8" id="KW-0378">Hydrolase</keyword>
<dbReference type="Proteomes" id="UP000249828">
    <property type="component" value="Unassembled WGS sequence"/>
</dbReference>